<keyword evidence="3" id="KW-1185">Reference proteome</keyword>
<dbReference type="STRING" id="269621.A0A238F0R1"/>
<name>A0A238F0R1_9BASI</name>
<evidence type="ECO:0000313" key="2">
    <source>
        <dbReference type="EMBL" id="SCV67730.1"/>
    </source>
</evidence>
<sequence length="459" mass="49293">MTSIVHSSVRPIRRLSHLLLAGHNPLSPPLAYSQRSQQSPSNPSLSPVPLSSWLGSIGRAQDVADGYHLTSISAGQGHTFLSYENATGVGRVFALGRNEAGQLGLDFASQEETRGLVEGFQGDRILSTKAACQSGYIVLEQQHETALYVCGNLSRGRLAQPAFYPPAPLEEHDQPALSLLSKATKVTLPPGLDRIRQIETGFEHLQILSEHGTLYGSGCNTDGQLGLGRSCLSDIYQLTPMPIPDEIVAQGGIATVRAGADTSALITKEGRLWTWGNSEYAQGLQGIKIDQIHAPIPIDHSFLPPSRRVVDYQCGGSFAIVLDDRGSVYSAGFGALGLGSSTLESNRVQRIDALEGCGITRIRAGWGWATAIRDAPDGSSALYTWGLNNSHGRLGVGTTGSAPRTREKPSVPLHVYEPTEVDLPLRELGLDRDDVEWAIDQVECGSDAFWVSLGESYTD</sequence>
<dbReference type="Pfam" id="PF00415">
    <property type="entry name" value="RCC1"/>
    <property type="match status" value="1"/>
</dbReference>
<dbReference type="GO" id="GO:0019843">
    <property type="term" value="F:rRNA binding"/>
    <property type="evidence" value="ECO:0007669"/>
    <property type="project" value="TreeGrafter"/>
</dbReference>
<dbReference type="InterPro" id="IPR009091">
    <property type="entry name" value="RCC1/BLIP-II"/>
</dbReference>
<dbReference type="EMBL" id="FMSP01000002">
    <property type="protein sequence ID" value="SCV67730.1"/>
    <property type="molecule type" value="Genomic_DNA"/>
</dbReference>
<dbReference type="Proteomes" id="UP000198372">
    <property type="component" value="Unassembled WGS sequence"/>
</dbReference>
<accession>A0A238F0R1</accession>
<dbReference type="PANTHER" id="PTHR46337">
    <property type="entry name" value="RCC1-LIKE G EXCHANGING FACTOR-LIKE PROTEIN"/>
    <property type="match status" value="1"/>
</dbReference>
<dbReference type="GO" id="GO:0070131">
    <property type="term" value="P:positive regulation of mitochondrial translation"/>
    <property type="evidence" value="ECO:0007669"/>
    <property type="project" value="TreeGrafter"/>
</dbReference>
<proteinExistence type="predicted"/>
<feature type="repeat" description="RCC1" evidence="1">
    <location>
        <begin position="212"/>
        <end position="269"/>
    </location>
</feature>
<evidence type="ECO:0000313" key="3">
    <source>
        <dbReference type="Proteomes" id="UP000198372"/>
    </source>
</evidence>
<reference evidence="3" key="1">
    <citation type="submission" date="2016-09" db="EMBL/GenBank/DDBJ databases">
        <authorList>
            <person name="Jeantristanb JTB J.-T."/>
            <person name="Ricardo R."/>
        </authorList>
    </citation>
    <scope>NUCLEOTIDE SEQUENCE [LARGE SCALE GENOMIC DNA]</scope>
</reference>
<dbReference type="SUPFAM" id="SSF50985">
    <property type="entry name" value="RCC1/BLIP-II"/>
    <property type="match status" value="1"/>
</dbReference>
<dbReference type="PROSITE" id="PS50012">
    <property type="entry name" value="RCC1_3"/>
    <property type="match status" value="2"/>
</dbReference>
<dbReference type="OrthoDB" id="5370059at2759"/>
<dbReference type="GO" id="GO:0005743">
    <property type="term" value="C:mitochondrial inner membrane"/>
    <property type="evidence" value="ECO:0007669"/>
    <property type="project" value="TreeGrafter"/>
</dbReference>
<dbReference type="PRINTS" id="PR00633">
    <property type="entry name" value="RCCNDNSATION"/>
</dbReference>
<dbReference type="InterPro" id="IPR053035">
    <property type="entry name" value="Mitochondrial_GEF_domain"/>
</dbReference>
<dbReference type="PANTHER" id="PTHR46337:SF1">
    <property type="entry name" value="RCC1-LIKE G EXCHANGING FACTOR-LIKE PROTEIN"/>
    <property type="match status" value="1"/>
</dbReference>
<dbReference type="GO" id="GO:0005085">
    <property type="term" value="F:guanyl-nucleotide exchange factor activity"/>
    <property type="evidence" value="ECO:0007669"/>
    <property type="project" value="TreeGrafter"/>
</dbReference>
<feature type="repeat" description="RCC1" evidence="1">
    <location>
        <begin position="270"/>
        <end position="325"/>
    </location>
</feature>
<dbReference type="Gene3D" id="2.130.10.30">
    <property type="entry name" value="Regulator of chromosome condensation 1/beta-lactamase-inhibitor protein II"/>
    <property type="match status" value="1"/>
</dbReference>
<dbReference type="AlphaFoldDB" id="A0A238F0R1"/>
<dbReference type="InterPro" id="IPR000408">
    <property type="entry name" value="Reg_chr_condens"/>
</dbReference>
<protein>
    <submittedName>
        <fullName evidence="2">BQ2448_5341 protein</fullName>
    </submittedName>
</protein>
<evidence type="ECO:0000256" key="1">
    <source>
        <dbReference type="PROSITE-ProRule" id="PRU00235"/>
    </source>
</evidence>
<gene>
    <name evidence="2" type="ORF">BQ2448_5341</name>
</gene>
<organism evidence="2 3">
    <name type="scientific">Microbotryum intermedium</name>
    <dbReference type="NCBI Taxonomy" id="269621"/>
    <lineage>
        <taxon>Eukaryota</taxon>
        <taxon>Fungi</taxon>
        <taxon>Dikarya</taxon>
        <taxon>Basidiomycota</taxon>
        <taxon>Pucciniomycotina</taxon>
        <taxon>Microbotryomycetes</taxon>
        <taxon>Microbotryales</taxon>
        <taxon>Microbotryaceae</taxon>
        <taxon>Microbotryum</taxon>
    </lineage>
</organism>